<dbReference type="InterPro" id="IPR007555">
    <property type="entry name" value="DUF499"/>
</dbReference>
<organism evidence="1 2">
    <name type="scientific">Candidatus Argoarchaeum ethanivorans</name>
    <dbReference type="NCBI Taxonomy" id="2608793"/>
    <lineage>
        <taxon>Archaea</taxon>
        <taxon>Methanobacteriati</taxon>
        <taxon>Methanobacteriota</taxon>
        <taxon>Stenosarchaea group</taxon>
        <taxon>Methanomicrobia</taxon>
        <taxon>Methanosarcinales</taxon>
        <taxon>Methanosarcinales incertae sedis</taxon>
        <taxon>GOM Arc I cluster</taxon>
        <taxon>Candidatus Argoarchaeum</taxon>
    </lineage>
</organism>
<comment type="caution">
    <text evidence="1">The sequence shown here is derived from an EMBL/GenBank/DDBJ whole genome shotgun (WGS) entry which is preliminary data.</text>
</comment>
<evidence type="ECO:0000313" key="2">
    <source>
        <dbReference type="Proteomes" id="UP000610373"/>
    </source>
</evidence>
<dbReference type="InterPro" id="IPR027417">
    <property type="entry name" value="P-loop_NTPase"/>
</dbReference>
<gene>
    <name evidence="1" type="ORF">CHKLHMKO_00332</name>
</gene>
<proteinExistence type="predicted"/>
<sequence>MPTIEDVLDLSEEVRNRHVKGNIELYKLISRGDEFEKNSEAIFNCTYPTGPIRSIVEFIARKIDPEQKADVQSAFAITGTYGTGKSHILATIYHLFNDPTRARTWLEKNDMIQEMLPTFPRTVVMPMLNLKREDGSKYEFLWQPLYEQFGREDLLNEIGDFPTVDDITTLVGDGTAVILIDEIEKWYGSIPENQESRRTANLVFLQNLMDAANNKDVKLFLFISLLLENDDVMAIMSRTKPIKFDLTSNDEDRINIILHRLIARRRDTVAIETIAKQYTGVYKRSDDINIPYKELQDTIADQYPFHPEVLKVLSERFHAAKDYQNTRGLLNMLAEVLYARKDQVDLILMSDIDVELELDNPHFELKDDLVWIDDTLVENCLNDIQRLRGQKYAKEVLNTILMYSLTKMGKSGANKTGLLLGILRQGISSNDVMMNFTGHIFKKAWYLHKLNGEYAIEEDPNPYAVIEAGAEDISKDDAIQRMERMLLEDVFKGPEIYILDPVKGSAEIPDSRNFKIAISMDGNDISFERFKPVLDGRTHQNTIVVAVPKKGTTVKSTGLIEMARRLCAGEKISSEESDLPDGFSVIVRDERKSLNERLQEKYGRVLKFVGDDTFPKSISKATRTEIVNAVKPDIDNVKSTIMQITGNVGDRGIRIDLLQDDLYIKREYPTITDPGMITTALKELCKDKEIKLTSQSGTDYYGEKMVTIADSMFAYHKDFVSEPPESEPPFSDSSRIRVGVKEGDEVAKTPPTSGKEPPVKIVETEKTVTVPPIKPISATAKPELIDKIDREINSGDILKEIDLSISGRLELEDFDNLGLPMIKVLEEGSTHLNRIILRTEVDKNGFISFLRELKTPKIATFEVQMKVVRG</sequence>
<dbReference type="SUPFAM" id="SSF52540">
    <property type="entry name" value="P-loop containing nucleoside triphosphate hydrolases"/>
    <property type="match status" value="1"/>
</dbReference>
<protein>
    <recommendedName>
        <fullName evidence="3">DUF499 domain-containing protein</fullName>
    </recommendedName>
</protein>
<dbReference type="Proteomes" id="UP000610373">
    <property type="component" value="Unassembled WGS sequence"/>
</dbReference>
<name>A0A811T637_9EURY</name>
<dbReference type="EMBL" id="CAJHIO010000017">
    <property type="protein sequence ID" value="CAD6492704.1"/>
    <property type="molecule type" value="Genomic_DNA"/>
</dbReference>
<accession>A0A811T637</accession>
<evidence type="ECO:0000313" key="1">
    <source>
        <dbReference type="EMBL" id="CAD6492704.1"/>
    </source>
</evidence>
<evidence type="ECO:0008006" key="3">
    <source>
        <dbReference type="Google" id="ProtNLM"/>
    </source>
</evidence>
<dbReference type="Pfam" id="PF04465">
    <property type="entry name" value="DUF499"/>
    <property type="match status" value="1"/>
</dbReference>
<reference evidence="1" key="1">
    <citation type="submission" date="2020-10" db="EMBL/GenBank/DDBJ databases">
        <authorList>
            <person name="Hahn C.J."/>
            <person name="Laso-Perez R."/>
            <person name="Vulcano F."/>
            <person name="Vaziourakis K.-M."/>
            <person name="Stokke R."/>
            <person name="Steen I.H."/>
            <person name="Teske A."/>
            <person name="Boetius A."/>
            <person name="Liebeke M."/>
            <person name="Amann R."/>
            <person name="Knittel K."/>
        </authorList>
    </citation>
    <scope>NUCLEOTIDE SEQUENCE</scope>
    <source>
        <strain evidence="1">Gfbio:e3339647-f889-4370-9287-4fb5cb688e4c:AG392O15_GoMArc1</strain>
    </source>
</reference>
<dbReference type="AlphaFoldDB" id="A0A811T637"/>